<feature type="disulfide bond" evidence="9">
    <location>
        <begin position="581"/>
        <end position="590"/>
    </location>
</feature>
<dbReference type="Gene3D" id="2.10.25.10">
    <property type="entry name" value="Laminin"/>
    <property type="match status" value="1"/>
</dbReference>
<keyword evidence="2" id="KW-0812">Transmembrane</keyword>
<proteinExistence type="predicted"/>
<keyword evidence="4 8" id="KW-0106">Calcium</keyword>
<dbReference type="SUPFAM" id="SSF49899">
    <property type="entry name" value="Concanavalin A-like lectins/glucanases"/>
    <property type="match status" value="1"/>
</dbReference>
<sequence length="821" mass="92204">MSKKTKTLNYRLKDKELRKASSDVFPFSVAKTTGEITLKAPINNETEQFEFKVEAYLSGNKKTSQKTTVIISVDRSPIQFSFGSGLFQGHIEENSYGDVNVTLDLVGVDQDGGFIRYEIEETLPDVYPSRFGIDPSGRLYVRYPLDREDIELYYVSISASQDGNVAEAMVMIHVMDQNDNPPYFLYDQLRMSVFENVNLTLGGNTYVTAYDDDTGENAEVRYELVTGGLGMIYVDPKKGQLYNSVDLDYEKVRRFKLNIAAYSGELRTTCRVFLFIRDMNDNPPIVNDFEVIYNGRPNTLGGAEVATIPARDPDETGILRFGLLSDDGDPTRGSLDRDYIQVDSTNGMITISPRIQNVRDIDVDIDVGVYVFDGVHATSARCLIHMTGITDLMVENSVSAHILNITEEEFLTSGGMKSLRNATRDILGASSVTIFNIEEFVELDNPFINISFSAKKPNGIFFTPVEILNALYFQKDMIETICGFHISPAEEDTCVSEFCNKHQRCVTRKSLTSTPVSYEAHLDDIMLRFYGIPPLVEHWCECLDTARDGNCSKNNPCDARPCLNKGMCYEEEEGFGYGCLCPNDFTGVNCESATITRRCFPGACGPDEECENLPTGSFHCVCKRRSGCPNDNTWYFPKGAYLAFPSLRRKATMKVSLQFSTYRNSGLLLYLGRYSFMYDFLALEIIGTEISLTFNVGRFIMRVKVGVPGGVSDGKWHMVEMKYHEKVVQVKLDECKGDLYEISDYPCEAYATQALDVTTWFLDVNTPFILGSLPVQDGDSRIINNDFEGCIKDVYINNRLHGAGDTIRTKDTNRDVLGINN</sequence>
<dbReference type="STRING" id="307972.A0A2G8KCD6"/>
<comment type="caution">
    <text evidence="13">The sequence shown here is derived from an EMBL/GenBank/DDBJ whole genome shotgun (WGS) entry which is preliminary data.</text>
</comment>
<dbReference type="GO" id="GO:0007156">
    <property type="term" value="P:homophilic cell adhesion via plasma membrane adhesion molecules"/>
    <property type="evidence" value="ECO:0007669"/>
    <property type="project" value="InterPro"/>
</dbReference>
<dbReference type="Gene3D" id="2.60.40.60">
    <property type="entry name" value="Cadherins"/>
    <property type="match status" value="4"/>
</dbReference>
<name>A0A2G8KCD6_STIJA</name>
<dbReference type="EMBL" id="MRZV01000696">
    <property type="protein sequence ID" value="PIK45666.1"/>
    <property type="molecule type" value="Genomic_DNA"/>
</dbReference>
<dbReference type="GO" id="GO:0005886">
    <property type="term" value="C:plasma membrane"/>
    <property type="evidence" value="ECO:0007669"/>
    <property type="project" value="UniProtKB-SubCell"/>
</dbReference>
<dbReference type="PANTHER" id="PTHR24026">
    <property type="entry name" value="FAT ATYPICAL CADHERIN-RELATED"/>
    <property type="match status" value="1"/>
</dbReference>
<comment type="subcellular location">
    <subcellularLocation>
        <location evidence="1">Membrane</location>
    </subcellularLocation>
</comment>
<dbReference type="CDD" id="cd00110">
    <property type="entry name" value="LamG"/>
    <property type="match status" value="1"/>
</dbReference>
<dbReference type="InterPro" id="IPR000742">
    <property type="entry name" value="EGF"/>
</dbReference>
<dbReference type="Pfam" id="PF00054">
    <property type="entry name" value="Laminin_G_1"/>
    <property type="match status" value="1"/>
</dbReference>
<evidence type="ECO:0000256" key="8">
    <source>
        <dbReference type="PROSITE-ProRule" id="PRU00043"/>
    </source>
</evidence>
<dbReference type="Pfam" id="PF00028">
    <property type="entry name" value="Cadherin"/>
    <property type="match status" value="1"/>
</dbReference>
<evidence type="ECO:0000256" key="1">
    <source>
        <dbReference type="ARBA" id="ARBA00004370"/>
    </source>
</evidence>
<evidence type="ECO:0000256" key="6">
    <source>
        <dbReference type="ARBA" id="ARBA00023136"/>
    </source>
</evidence>
<evidence type="ECO:0000256" key="2">
    <source>
        <dbReference type="ARBA" id="ARBA00022692"/>
    </source>
</evidence>
<feature type="domain" description="Laminin G" evidence="10">
    <location>
        <begin position="631"/>
        <end position="821"/>
    </location>
</feature>
<keyword evidence="3" id="KW-0677">Repeat</keyword>
<protein>
    <submittedName>
        <fullName evidence="13">Putative cadherin EGF LAG seven-pass G-type receptor 1-like</fullName>
    </submittedName>
</protein>
<gene>
    <name evidence="13" type="ORF">BSL78_17463</name>
</gene>
<feature type="domain" description="Cadherin" evidence="12">
    <location>
        <begin position="91"/>
        <end position="184"/>
    </location>
</feature>
<evidence type="ECO:0000259" key="10">
    <source>
        <dbReference type="PROSITE" id="PS50025"/>
    </source>
</evidence>
<feature type="disulfide bond" evidence="9">
    <location>
        <begin position="562"/>
        <end position="579"/>
    </location>
</feature>
<keyword evidence="7 9" id="KW-1015">Disulfide bond</keyword>
<evidence type="ECO:0000256" key="7">
    <source>
        <dbReference type="ARBA" id="ARBA00023157"/>
    </source>
</evidence>
<evidence type="ECO:0000256" key="4">
    <source>
        <dbReference type="ARBA" id="ARBA00022837"/>
    </source>
</evidence>
<evidence type="ECO:0000259" key="12">
    <source>
        <dbReference type="PROSITE" id="PS50268"/>
    </source>
</evidence>
<dbReference type="SUPFAM" id="SSF57196">
    <property type="entry name" value="EGF/Laminin"/>
    <property type="match status" value="1"/>
</dbReference>
<dbReference type="PROSITE" id="PS00022">
    <property type="entry name" value="EGF_1"/>
    <property type="match status" value="1"/>
</dbReference>
<dbReference type="PROSITE" id="PS50026">
    <property type="entry name" value="EGF_3"/>
    <property type="match status" value="1"/>
</dbReference>
<dbReference type="CDD" id="cd11304">
    <property type="entry name" value="Cadherin_repeat"/>
    <property type="match status" value="4"/>
</dbReference>
<organism evidence="13 14">
    <name type="scientific">Stichopus japonicus</name>
    <name type="common">Sea cucumber</name>
    <dbReference type="NCBI Taxonomy" id="307972"/>
    <lineage>
        <taxon>Eukaryota</taxon>
        <taxon>Metazoa</taxon>
        <taxon>Echinodermata</taxon>
        <taxon>Eleutherozoa</taxon>
        <taxon>Echinozoa</taxon>
        <taxon>Holothuroidea</taxon>
        <taxon>Aspidochirotacea</taxon>
        <taxon>Aspidochirotida</taxon>
        <taxon>Stichopodidae</taxon>
        <taxon>Apostichopus</taxon>
    </lineage>
</organism>
<keyword evidence="13" id="KW-0675">Receptor</keyword>
<dbReference type="Proteomes" id="UP000230750">
    <property type="component" value="Unassembled WGS sequence"/>
</dbReference>
<dbReference type="PROSITE" id="PS50025">
    <property type="entry name" value="LAM_G_DOMAIN"/>
    <property type="match status" value="1"/>
</dbReference>
<dbReference type="PROSITE" id="PS50268">
    <property type="entry name" value="CADHERIN_2"/>
    <property type="match status" value="2"/>
</dbReference>
<dbReference type="InterPro" id="IPR001791">
    <property type="entry name" value="Laminin_G"/>
</dbReference>
<keyword evidence="14" id="KW-1185">Reference proteome</keyword>
<dbReference type="SUPFAM" id="SSF49313">
    <property type="entry name" value="Cadherin-like"/>
    <property type="match status" value="3"/>
</dbReference>
<evidence type="ECO:0000256" key="5">
    <source>
        <dbReference type="ARBA" id="ARBA00022989"/>
    </source>
</evidence>
<comment type="caution">
    <text evidence="9">Lacks conserved residue(s) required for the propagation of feature annotation.</text>
</comment>
<dbReference type="InterPro" id="IPR020894">
    <property type="entry name" value="Cadherin_CS"/>
</dbReference>
<dbReference type="SMART" id="SM00112">
    <property type="entry name" value="CA"/>
    <property type="match status" value="2"/>
</dbReference>
<dbReference type="GO" id="GO:0005509">
    <property type="term" value="F:calcium ion binding"/>
    <property type="evidence" value="ECO:0007669"/>
    <property type="project" value="UniProtKB-UniRule"/>
</dbReference>
<evidence type="ECO:0000313" key="13">
    <source>
        <dbReference type="EMBL" id="PIK45666.1"/>
    </source>
</evidence>
<evidence type="ECO:0000259" key="11">
    <source>
        <dbReference type="PROSITE" id="PS50026"/>
    </source>
</evidence>
<dbReference type="PRINTS" id="PR00205">
    <property type="entry name" value="CADHERIN"/>
</dbReference>
<feature type="non-terminal residue" evidence="13">
    <location>
        <position position="821"/>
    </location>
</feature>
<dbReference type="InterPro" id="IPR013320">
    <property type="entry name" value="ConA-like_dom_sf"/>
</dbReference>
<feature type="domain" description="EGF-like" evidence="11">
    <location>
        <begin position="553"/>
        <end position="591"/>
    </location>
</feature>
<dbReference type="AlphaFoldDB" id="A0A2G8KCD6"/>
<feature type="domain" description="Cadherin" evidence="12">
    <location>
        <begin position="207"/>
        <end position="286"/>
    </location>
</feature>
<accession>A0A2G8KCD6</accession>
<dbReference type="PANTHER" id="PTHR24026:SF126">
    <property type="entry name" value="PROTOCADHERIN FAT 4"/>
    <property type="match status" value="1"/>
</dbReference>
<dbReference type="InterPro" id="IPR002126">
    <property type="entry name" value="Cadherin-like_dom"/>
</dbReference>
<dbReference type="Gene3D" id="2.60.120.200">
    <property type="match status" value="1"/>
</dbReference>
<dbReference type="SMART" id="SM00282">
    <property type="entry name" value="LamG"/>
    <property type="match status" value="1"/>
</dbReference>
<dbReference type="InterPro" id="IPR015919">
    <property type="entry name" value="Cadherin-like_sf"/>
</dbReference>
<dbReference type="CDD" id="cd00054">
    <property type="entry name" value="EGF_CA"/>
    <property type="match status" value="1"/>
</dbReference>
<evidence type="ECO:0000256" key="3">
    <source>
        <dbReference type="ARBA" id="ARBA00022737"/>
    </source>
</evidence>
<evidence type="ECO:0000313" key="14">
    <source>
        <dbReference type="Proteomes" id="UP000230750"/>
    </source>
</evidence>
<dbReference type="OrthoDB" id="26203at2759"/>
<reference evidence="13 14" key="1">
    <citation type="journal article" date="2017" name="PLoS Biol.">
        <title>The sea cucumber genome provides insights into morphological evolution and visceral regeneration.</title>
        <authorList>
            <person name="Zhang X."/>
            <person name="Sun L."/>
            <person name="Yuan J."/>
            <person name="Sun Y."/>
            <person name="Gao Y."/>
            <person name="Zhang L."/>
            <person name="Li S."/>
            <person name="Dai H."/>
            <person name="Hamel J.F."/>
            <person name="Liu C."/>
            <person name="Yu Y."/>
            <person name="Liu S."/>
            <person name="Lin W."/>
            <person name="Guo K."/>
            <person name="Jin S."/>
            <person name="Xu P."/>
            <person name="Storey K.B."/>
            <person name="Huan P."/>
            <person name="Zhang T."/>
            <person name="Zhou Y."/>
            <person name="Zhang J."/>
            <person name="Lin C."/>
            <person name="Li X."/>
            <person name="Xing L."/>
            <person name="Huo D."/>
            <person name="Sun M."/>
            <person name="Wang L."/>
            <person name="Mercier A."/>
            <person name="Li F."/>
            <person name="Yang H."/>
            <person name="Xiang J."/>
        </authorList>
    </citation>
    <scope>NUCLEOTIDE SEQUENCE [LARGE SCALE GENOMIC DNA]</scope>
    <source>
        <strain evidence="13">Shaxun</strain>
        <tissue evidence="13">Muscle</tissue>
    </source>
</reference>
<keyword evidence="5" id="KW-1133">Transmembrane helix</keyword>
<keyword evidence="6" id="KW-0472">Membrane</keyword>
<keyword evidence="9" id="KW-0245">EGF-like domain</keyword>
<dbReference type="PROSITE" id="PS00232">
    <property type="entry name" value="CADHERIN_1"/>
    <property type="match status" value="2"/>
</dbReference>
<evidence type="ECO:0000256" key="9">
    <source>
        <dbReference type="PROSITE-ProRule" id="PRU00076"/>
    </source>
</evidence>